<dbReference type="Proteomes" id="UP001174691">
    <property type="component" value="Unassembled WGS sequence"/>
</dbReference>
<evidence type="ECO:0000313" key="2">
    <source>
        <dbReference type="EMBL" id="KAJ9165205.1"/>
    </source>
</evidence>
<proteinExistence type="predicted"/>
<evidence type="ECO:0000313" key="3">
    <source>
        <dbReference type="Proteomes" id="UP001174691"/>
    </source>
</evidence>
<feature type="compositionally biased region" description="Gly residues" evidence="1">
    <location>
        <begin position="174"/>
        <end position="185"/>
    </location>
</feature>
<name>A0AA38SDR0_9PEZI</name>
<reference evidence="2" key="1">
    <citation type="submission" date="2022-07" db="EMBL/GenBank/DDBJ databases">
        <title>Fungi with potential for degradation of polypropylene.</title>
        <authorList>
            <person name="Gostincar C."/>
        </authorList>
    </citation>
    <scope>NUCLEOTIDE SEQUENCE</scope>
    <source>
        <strain evidence="2">EXF-13287</strain>
    </source>
</reference>
<sequence length="185" mass="18482">MDTIKKIIHPHKTDHTHDPTTTTDQHHGTALRGSDTGENIANPFSEPGNQAGQDRLHQHNTAGTTAAAEGTHLGGQQQHVTDRGTAHAYGTGVGAPTAAGDPIGGDGHHDRQATSTAAATGAGAAGGASEVGDSYGPGVNTGGAKVVEARMPVEEGNNFPGTNPNPAHNALGTKGQGGLTFPGGE</sequence>
<gene>
    <name evidence="2" type="ORF">NKR19_g628</name>
</gene>
<feature type="region of interest" description="Disordered" evidence="1">
    <location>
        <begin position="1"/>
        <end position="56"/>
    </location>
</feature>
<comment type="caution">
    <text evidence="2">The sequence shown here is derived from an EMBL/GenBank/DDBJ whole genome shotgun (WGS) entry which is preliminary data.</text>
</comment>
<feature type="compositionally biased region" description="Low complexity" evidence="1">
    <location>
        <begin position="113"/>
        <end position="122"/>
    </location>
</feature>
<accession>A0AA38SDR0</accession>
<evidence type="ECO:0000256" key="1">
    <source>
        <dbReference type="SAM" id="MobiDB-lite"/>
    </source>
</evidence>
<keyword evidence="3" id="KW-1185">Reference proteome</keyword>
<dbReference type="AlphaFoldDB" id="A0AA38SDR0"/>
<feature type="compositionally biased region" description="Basic residues" evidence="1">
    <location>
        <begin position="1"/>
        <end position="10"/>
    </location>
</feature>
<protein>
    <submittedName>
        <fullName evidence="2">Uncharacterized protein</fullName>
    </submittedName>
</protein>
<organism evidence="2 3">
    <name type="scientific">Coniochaeta hoffmannii</name>
    <dbReference type="NCBI Taxonomy" id="91930"/>
    <lineage>
        <taxon>Eukaryota</taxon>
        <taxon>Fungi</taxon>
        <taxon>Dikarya</taxon>
        <taxon>Ascomycota</taxon>
        <taxon>Pezizomycotina</taxon>
        <taxon>Sordariomycetes</taxon>
        <taxon>Sordariomycetidae</taxon>
        <taxon>Coniochaetales</taxon>
        <taxon>Coniochaetaceae</taxon>
        <taxon>Coniochaeta</taxon>
    </lineage>
</organism>
<feature type="region of interest" description="Disordered" evidence="1">
    <location>
        <begin position="71"/>
        <end position="185"/>
    </location>
</feature>
<dbReference type="EMBL" id="JANBVN010000005">
    <property type="protein sequence ID" value="KAJ9165205.1"/>
    <property type="molecule type" value="Genomic_DNA"/>
</dbReference>